<dbReference type="SUPFAM" id="SSF53244">
    <property type="entry name" value="MurD-like peptide ligases, peptide-binding domain"/>
    <property type="match status" value="1"/>
</dbReference>
<dbReference type="EMBL" id="JBHTBH010000006">
    <property type="protein sequence ID" value="MFC7329045.1"/>
    <property type="molecule type" value="Genomic_DNA"/>
</dbReference>
<dbReference type="GO" id="GO:0016874">
    <property type="term" value="F:ligase activity"/>
    <property type="evidence" value="ECO:0007669"/>
    <property type="project" value="UniProtKB-KW"/>
</dbReference>
<evidence type="ECO:0000256" key="1">
    <source>
        <dbReference type="SAM" id="MobiDB-lite"/>
    </source>
</evidence>
<gene>
    <name evidence="3" type="ORF">ACFQRF_14980</name>
</gene>
<name>A0ABW2KHZ1_9ACTN</name>
<dbReference type="Proteomes" id="UP001596540">
    <property type="component" value="Unassembled WGS sequence"/>
</dbReference>
<proteinExistence type="predicted"/>
<dbReference type="InterPro" id="IPR004101">
    <property type="entry name" value="Mur_ligase_C"/>
</dbReference>
<keyword evidence="3" id="KW-0436">Ligase</keyword>
<sequence length="69" mass="7600">MQVTHRADGAVIMNDAFNANPHSMRAALDSLRLLRAERRVAVLGAMLDRPGLRGGARGGRPLRRRPRPC</sequence>
<accession>A0ABW2KHZ1</accession>
<evidence type="ECO:0000313" key="4">
    <source>
        <dbReference type="Proteomes" id="UP001596540"/>
    </source>
</evidence>
<protein>
    <submittedName>
        <fullName evidence="3">Glutamate ligase domain-containing protein</fullName>
    </submittedName>
</protein>
<reference evidence="4" key="1">
    <citation type="journal article" date="2019" name="Int. J. Syst. Evol. Microbiol.">
        <title>The Global Catalogue of Microorganisms (GCM) 10K type strain sequencing project: providing services to taxonomists for standard genome sequencing and annotation.</title>
        <authorList>
            <consortium name="The Broad Institute Genomics Platform"/>
            <consortium name="The Broad Institute Genome Sequencing Center for Infectious Disease"/>
            <person name="Wu L."/>
            <person name="Ma J."/>
        </authorList>
    </citation>
    <scope>NUCLEOTIDE SEQUENCE [LARGE SCALE GENOMIC DNA]</scope>
    <source>
        <strain evidence="4">CGMCC 4.7382</strain>
    </source>
</reference>
<feature type="region of interest" description="Disordered" evidence="1">
    <location>
        <begin position="49"/>
        <end position="69"/>
    </location>
</feature>
<evidence type="ECO:0000313" key="3">
    <source>
        <dbReference type="EMBL" id="MFC7329045.1"/>
    </source>
</evidence>
<organism evidence="3 4">
    <name type="scientific">Marinactinospora rubrisoli</name>
    <dbReference type="NCBI Taxonomy" id="2715399"/>
    <lineage>
        <taxon>Bacteria</taxon>
        <taxon>Bacillati</taxon>
        <taxon>Actinomycetota</taxon>
        <taxon>Actinomycetes</taxon>
        <taxon>Streptosporangiales</taxon>
        <taxon>Nocardiopsidaceae</taxon>
        <taxon>Marinactinospora</taxon>
    </lineage>
</organism>
<dbReference type="Gene3D" id="3.90.190.20">
    <property type="entry name" value="Mur ligase, C-terminal domain"/>
    <property type="match status" value="1"/>
</dbReference>
<feature type="domain" description="Mur ligase C-terminal" evidence="2">
    <location>
        <begin position="1"/>
        <end position="50"/>
    </location>
</feature>
<dbReference type="RefSeq" id="WP_379871764.1">
    <property type="nucleotide sequence ID" value="NZ_JBHTBH010000006.1"/>
</dbReference>
<dbReference type="Pfam" id="PF02875">
    <property type="entry name" value="Mur_ligase_C"/>
    <property type="match status" value="1"/>
</dbReference>
<comment type="caution">
    <text evidence="3">The sequence shown here is derived from an EMBL/GenBank/DDBJ whole genome shotgun (WGS) entry which is preliminary data.</text>
</comment>
<dbReference type="InterPro" id="IPR036615">
    <property type="entry name" value="Mur_ligase_C_dom_sf"/>
</dbReference>
<evidence type="ECO:0000259" key="2">
    <source>
        <dbReference type="Pfam" id="PF02875"/>
    </source>
</evidence>
<keyword evidence="4" id="KW-1185">Reference proteome</keyword>
<feature type="compositionally biased region" description="Basic residues" evidence="1">
    <location>
        <begin position="60"/>
        <end position="69"/>
    </location>
</feature>